<keyword evidence="2" id="KW-1185">Reference proteome</keyword>
<accession>A0A2S0WR54</accession>
<dbReference type="RefSeq" id="WP_108580500.1">
    <property type="nucleotide sequence ID" value="NZ_CP026952.1"/>
</dbReference>
<evidence type="ECO:0000313" key="2">
    <source>
        <dbReference type="Proteomes" id="UP000244384"/>
    </source>
</evidence>
<organism evidence="1 2">
    <name type="scientific">Aeromicrobium chenweiae</name>
    <dbReference type="NCBI Taxonomy" id="2079793"/>
    <lineage>
        <taxon>Bacteria</taxon>
        <taxon>Bacillati</taxon>
        <taxon>Actinomycetota</taxon>
        <taxon>Actinomycetes</taxon>
        <taxon>Propionibacteriales</taxon>
        <taxon>Nocardioidaceae</taxon>
        <taxon>Aeromicrobium</taxon>
    </lineage>
</organism>
<protein>
    <submittedName>
        <fullName evidence="1">Uncharacterized protein</fullName>
    </submittedName>
</protein>
<proteinExistence type="predicted"/>
<dbReference type="AlphaFoldDB" id="A0A2S0WR54"/>
<sequence>MAAVLLVAITAFLAGAVLLDWDDRVQGVVADAAERSSVRALVALGVWFLVTCAGLAIAAIVMRAAADLGPVTGVAAMAVTLFAFGGAGVSFTLTRGGGVSPSPAEFRRGRRIGVGASRLVTIAGGFLGLVLVALVVGAVTYSLTPL</sequence>
<dbReference type="EMBL" id="CP026952">
    <property type="protein sequence ID" value="AWB93792.1"/>
    <property type="molecule type" value="Genomic_DNA"/>
</dbReference>
<dbReference type="Proteomes" id="UP000244384">
    <property type="component" value="Chromosome"/>
</dbReference>
<reference evidence="2" key="1">
    <citation type="submission" date="2018-01" db="EMBL/GenBank/DDBJ databases">
        <authorList>
            <person name="Li J."/>
        </authorList>
    </citation>
    <scope>NUCLEOTIDE SEQUENCE [LARGE SCALE GENOMIC DNA]</scope>
    <source>
        <strain evidence="2">592</strain>
    </source>
</reference>
<gene>
    <name evidence="1" type="ORF">C3E78_17115</name>
</gene>
<evidence type="ECO:0000313" key="1">
    <source>
        <dbReference type="EMBL" id="AWB93792.1"/>
    </source>
</evidence>
<accession>A0A5F2ENC5</accession>
<dbReference type="KEGG" id="aez:C3E78_17115"/>
<name>A0A2S0WR54_9ACTN</name>